<evidence type="ECO:0000313" key="2">
    <source>
        <dbReference type="Proteomes" id="UP000308600"/>
    </source>
</evidence>
<name>A0ACD2ZYS7_9AGAR</name>
<protein>
    <submittedName>
        <fullName evidence="1">Uncharacterized protein</fullName>
    </submittedName>
</protein>
<proteinExistence type="predicted"/>
<organism evidence="1 2">
    <name type="scientific">Pluteus cervinus</name>
    <dbReference type="NCBI Taxonomy" id="181527"/>
    <lineage>
        <taxon>Eukaryota</taxon>
        <taxon>Fungi</taxon>
        <taxon>Dikarya</taxon>
        <taxon>Basidiomycota</taxon>
        <taxon>Agaricomycotina</taxon>
        <taxon>Agaricomycetes</taxon>
        <taxon>Agaricomycetidae</taxon>
        <taxon>Agaricales</taxon>
        <taxon>Pluteineae</taxon>
        <taxon>Pluteaceae</taxon>
        <taxon>Pluteus</taxon>
    </lineage>
</organism>
<sequence>MSASNTGHSTRRSYAAIVARGGAAAEPTATTPSGAPAGPGRTSASAPRTTVAVHVPAAPYARKRKAVPAPSSDEEGSTVVEGNSDFEDLVRIRNSTRSSSVEILSSPPAPTPATTVQAQSTSSRSTSSKRKSATTMRKRQKISQVESDNDADADSDSSPTIPIANKVRKAKGKAPQRKVPLVQSPPASAAPGPSRPRPHPRTLPMGVRVNPASSSSSSSMPDPLDLFSSTAASTVLHEDLEIDLSWLSSPGLPPVSQIMRNHPRGPTLSTPPPPPYTQSAPFPGPSITHTSPHPPAVTGTIIYPALSAAPSIPFPYPGLDPMATPLRNLPSLPSIPPPPPPVVIPAPLPADQMAPFVSYPWKKPPVSGYDVYMEEEDFKKLMNPKNYNCMIQFHNFIQSGNYCNMGRLSADTLTMNGKHFISLTPNTYPANGFMLGMVYSSHLITPSYAPGGASSIVKSICIVPLASSIDHTAKVWSEVTGLKPLFGPCIAGEGIAFQTRTGSYPPSSSTTGHFIGALNNSFSWNGSNSTAPPPPPYLPLPSTSEGGPASFIRNGRGPALQPAGAANPALQFPISKPCDARIPIYDGRADAGYPFTFSQQDFQGLATRPLWRGGASELSMGDVVAVGYTVSTFQRQDFYPNLSLNLQFVVVLN</sequence>
<dbReference type="EMBL" id="ML209307">
    <property type="protein sequence ID" value="TFK58546.1"/>
    <property type="molecule type" value="Genomic_DNA"/>
</dbReference>
<accession>A0ACD2ZYS7</accession>
<gene>
    <name evidence="1" type="ORF">BDN72DRAFT_906641</name>
</gene>
<reference evidence="1 2" key="1">
    <citation type="journal article" date="2019" name="Nat. Ecol. Evol.">
        <title>Megaphylogeny resolves global patterns of mushroom evolution.</title>
        <authorList>
            <person name="Varga T."/>
            <person name="Krizsan K."/>
            <person name="Foldi C."/>
            <person name="Dima B."/>
            <person name="Sanchez-Garcia M."/>
            <person name="Sanchez-Ramirez S."/>
            <person name="Szollosi G.J."/>
            <person name="Szarkandi J.G."/>
            <person name="Papp V."/>
            <person name="Albert L."/>
            <person name="Andreopoulos W."/>
            <person name="Angelini C."/>
            <person name="Antonin V."/>
            <person name="Barry K.W."/>
            <person name="Bougher N.L."/>
            <person name="Buchanan P."/>
            <person name="Buyck B."/>
            <person name="Bense V."/>
            <person name="Catcheside P."/>
            <person name="Chovatia M."/>
            <person name="Cooper J."/>
            <person name="Damon W."/>
            <person name="Desjardin D."/>
            <person name="Finy P."/>
            <person name="Geml J."/>
            <person name="Haridas S."/>
            <person name="Hughes K."/>
            <person name="Justo A."/>
            <person name="Karasinski D."/>
            <person name="Kautmanova I."/>
            <person name="Kiss B."/>
            <person name="Kocsube S."/>
            <person name="Kotiranta H."/>
            <person name="LaButti K.M."/>
            <person name="Lechner B.E."/>
            <person name="Liimatainen K."/>
            <person name="Lipzen A."/>
            <person name="Lukacs Z."/>
            <person name="Mihaltcheva S."/>
            <person name="Morgado L.N."/>
            <person name="Niskanen T."/>
            <person name="Noordeloos M.E."/>
            <person name="Ohm R.A."/>
            <person name="Ortiz-Santana B."/>
            <person name="Ovrebo C."/>
            <person name="Racz N."/>
            <person name="Riley R."/>
            <person name="Savchenko A."/>
            <person name="Shiryaev A."/>
            <person name="Soop K."/>
            <person name="Spirin V."/>
            <person name="Szebenyi C."/>
            <person name="Tomsovsky M."/>
            <person name="Tulloss R.E."/>
            <person name="Uehling J."/>
            <person name="Grigoriev I.V."/>
            <person name="Vagvolgyi C."/>
            <person name="Papp T."/>
            <person name="Martin F.M."/>
            <person name="Miettinen O."/>
            <person name="Hibbett D.S."/>
            <person name="Nagy L.G."/>
        </authorList>
    </citation>
    <scope>NUCLEOTIDE SEQUENCE [LARGE SCALE GENOMIC DNA]</scope>
    <source>
        <strain evidence="1 2">NL-1719</strain>
    </source>
</reference>
<evidence type="ECO:0000313" key="1">
    <source>
        <dbReference type="EMBL" id="TFK58546.1"/>
    </source>
</evidence>
<keyword evidence="2" id="KW-1185">Reference proteome</keyword>
<dbReference type="Proteomes" id="UP000308600">
    <property type="component" value="Unassembled WGS sequence"/>
</dbReference>